<dbReference type="Proteomes" id="UP000653454">
    <property type="component" value="Unassembled WGS sequence"/>
</dbReference>
<dbReference type="InterPro" id="IPR036397">
    <property type="entry name" value="RNaseH_sf"/>
</dbReference>
<name>A0A8S4ECL9_PLUXY</name>
<dbReference type="Gene3D" id="2.60.40.10">
    <property type="entry name" value="Immunoglobulins"/>
    <property type="match status" value="2"/>
</dbReference>
<gene>
    <name evidence="3" type="ORF">PLXY2_LOCUS5140</name>
</gene>
<sequence length="464" mass="52759">MENLKYRVIYEYDFHRGTSAAETARRINDVYGDGVAKENTVRFWFQRFRSGNFDLQNKPRGRPETKVDNEELKAIVFLKSGQTITADIYCQQLQTMMEKLAAKQPRLVNRSRPLLLQDNARPHTAQQTATKLEELQLECLRHPPYSPDLAPTDYHFVRNLDNYLQGKKFNSDGAVQTAFKDFIDSRPNDFFSAVFSLELLELRVPSHVPLGTRALLACRWALAPHDSLYSVKWYKDGKEFFRHVPRDLEPRRKFPLPGVDVEKSSPNGANVTLSPAVVETAGRYRCEVSGERPLFPTVSDHADMMVVALPEHGPTIVGSRLRYRVGDRVQVNCTSGRSRPATRLSWYVNGEPAPASYLLPPQQHHGSDGLETTSLGLDFKVKPKHFRRGDLKLKCLATIATVYWRSNEESVQGERPKGYTKAREVTFEGDSRADRVQASRARRLTPALTFLLALFTQTSRCTLT</sequence>
<keyword evidence="1" id="KW-1015">Disulfide bond</keyword>
<dbReference type="PANTHER" id="PTHR21261:SF15">
    <property type="entry name" value="BEATEN PATH IIIA, ISOFORM D-RELATED"/>
    <property type="match status" value="1"/>
</dbReference>
<dbReference type="EMBL" id="CAJHNJ030000015">
    <property type="protein sequence ID" value="CAG9113540.1"/>
    <property type="molecule type" value="Genomic_DNA"/>
</dbReference>
<dbReference type="InterPro" id="IPR013783">
    <property type="entry name" value="Ig-like_fold"/>
</dbReference>
<dbReference type="FunFam" id="2.60.40.10:FF:000437">
    <property type="entry name" value="Beat-IIIc, isoform A"/>
    <property type="match status" value="1"/>
</dbReference>
<dbReference type="PROSITE" id="PS50835">
    <property type="entry name" value="IG_LIKE"/>
    <property type="match status" value="1"/>
</dbReference>
<evidence type="ECO:0000259" key="2">
    <source>
        <dbReference type="PROSITE" id="PS50835"/>
    </source>
</evidence>
<organism evidence="3 4">
    <name type="scientific">Plutella xylostella</name>
    <name type="common">Diamondback moth</name>
    <name type="synonym">Plutella maculipennis</name>
    <dbReference type="NCBI Taxonomy" id="51655"/>
    <lineage>
        <taxon>Eukaryota</taxon>
        <taxon>Metazoa</taxon>
        <taxon>Ecdysozoa</taxon>
        <taxon>Arthropoda</taxon>
        <taxon>Hexapoda</taxon>
        <taxon>Insecta</taxon>
        <taxon>Pterygota</taxon>
        <taxon>Neoptera</taxon>
        <taxon>Endopterygota</taxon>
        <taxon>Lepidoptera</taxon>
        <taxon>Glossata</taxon>
        <taxon>Ditrysia</taxon>
        <taxon>Yponomeutoidea</taxon>
        <taxon>Plutellidae</taxon>
        <taxon>Plutella</taxon>
    </lineage>
</organism>
<dbReference type="AlphaFoldDB" id="A0A8S4ECL9"/>
<protein>
    <submittedName>
        <fullName evidence="3">(diamondback moth) hypothetical protein</fullName>
    </submittedName>
</protein>
<dbReference type="PANTHER" id="PTHR21261">
    <property type="entry name" value="BEAT PROTEIN"/>
    <property type="match status" value="1"/>
</dbReference>
<dbReference type="Gene3D" id="3.30.420.10">
    <property type="entry name" value="Ribonuclease H-like superfamily/Ribonuclease H"/>
    <property type="match status" value="1"/>
</dbReference>
<evidence type="ECO:0000313" key="3">
    <source>
        <dbReference type="EMBL" id="CAG9113540.1"/>
    </source>
</evidence>
<keyword evidence="4" id="KW-1185">Reference proteome</keyword>
<dbReference type="SUPFAM" id="SSF48726">
    <property type="entry name" value="Immunoglobulin"/>
    <property type="match status" value="2"/>
</dbReference>
<reference evidence="3" key="1">
    <citation type="submission" date="2020-11" db="EMBL/GenBank/DDBJ databases">
        <authorList>
            <person name="Whiteford S."/>
        </authorList>
    </citation>
    <scope>NUCLEOTIDE SEQUENCE</scope>
</reference>
<dbReference type="InterPro" id="IPR007110">
    <property type="entry name" value="Ig-like_dom"/>
</dbReference>
<feature type="domain" description="Ig-like" evidence="2">
    <location>
        <begin position="187"/>
        <end position="299"/>
    </location>
</feature>
<dbReference type="InterPro" id="IPR013162">
    <property type="entry name" value="CD80_C2-set"/>
</dbReference>
<evidence type="ECO:0000256" key="1">
    <source>
        <dbReference type="ARBA" id="ARBA00023157"/>
    </source>
</evidence>
<dbReference type="InterPro" id="IPR036179">
    <property type="entry name" value="Ig-like_dom_sf"/>
</dbReference>
<dbReference type="Pfam" id="PF17906">
    <property type="entry name" value="HTH_48"/>
    <property type="match status" value="1"/>
</dbReference>
<dbReference type="GO" id="GO:0003676">
    <property type="term" value="F:nucleic acid binding"/>
    <property type="evidence" value="ECO:0007669"/>
    <property type="project" value="InterPro"/>
</dbReference>
<dbReference type="Gene3D" id="1.10.10.1450">
    <property type="match status" value="1"/>
</dbReference>
<comment type="caution">
    <text evidence="3">The sequence shown here is derived from an EMBL/GenBank/DDBJ whole genome shotgun (WGS) entry which is preliminary data.</text>
</comment>
<dbReference type="Pfam" id="PF08205">
    <property type="entry name" value="C2-set_2"/>
    <property type="match status" value="1"/>
</dbReference>
<proteinExistence type="predicted"/>
<accession>A0A8S4ECL9</accession>
<evidence type="ECO:0000313" key="4">
    <source>
        <dbReference type="Proteomes" id="UP000653454"/>
    </source>
</evidence>
<dbReference type="InterPro" id="IPR041426">
    <property type="entry name" value="Mos1_HTH"/>
</dbReference>